<reference evidence="1 2" key="1">
    <citation type="submission" date="2019-03" db="EMBL/GenBank/DDBJ databases">
        <title>Single cell metagenomics reveals metabolic interactions within the superorganism composed of flagellate Streblomastix strix and complex community of Bacteroidetes bacteria on its surface.</title>
        <authorList>
            <person name="Treitli S.C."/>
            <person name="Kolisko M."/>
            <person name="Husnik F."/>
            <person name="Keeling P."/>
            <person name="Hampl V."/>
        </authorList>
    </citation>
    <scope>NUCLEOTIDE SEQUENCE [LARGE SCALE GENOMIC DNA]</scope>
    <source>
        <strain evidence="1">ST1C</strain>
    </source>
</reference>
<accession>A0A5J4TMX9</accession>
<comment type="caution">
    <text evidence="1">The sequence shown here is derived from an EMBL/GenBank/DDBJ whole genome shotgun (WGS) entry which is preliminary data.</text>
</comment>
<protein>
    <submittedName>
        <fullName evidence="1">Uncharacterized protein</fullName>
    </submittedName>
</protein>
<gene>
    <name evidence="1" type="ORF">EZS28_045320</name>
</gene>
<dbReference type="EMBL" id="SNRW01028834">
    <property type="protein sequence ID" value="KAA6359153.1"/>
    <property type="molecule type" value="Genomic_DNA"/>
</dbReference>
<dbReference type="AlphaFoldDB" id="A0A5J4TMX9"/>
<dbReference type="Proteomes" id="UP000324800">
    <property type="component" value="Unassembled WGS sequence"/>
</dbReference>
<sequence length="67" mass="7196">MNKCAVTRTWNAGLGTIAQIRTSQSPINPNQLKPRRVASIMRDGAYACAIRAILCPNVAAARTRSLG</sequence>
<name>A0A5J4TMX9_9EUKA</name>
<evidence type="ECO:0000313" key="1">
    <source>
        <dbReference type="EMBL" id="KAA6359153.1"/>
    </source>
</evidence>
<evidence type="ECO:0000313" key="2">
    <source>
        <dbReference type="Proteomes" id="UP000324800"/>
    </source>
</evidence>
<organism evidence="1 2">
    <name type="scientific">Streblomastix strix</name>
    <dbReference type="NCBI Taxonomy" id="222440"/>
    <lineage>
        <taxon>Eukaryota</taxon>
        <taxon>Metamonada</taxon>
        <taxon>Preaxostyla</taxon>
        <taxon>Oxymonadida</taxon>
        <taxon>Streblomastigidae</taxon>
        <taxon>Streblomastix</taxon>
    </lineage>
</organism>
<proteinExistence type="predicted"/>